<dbReference type="PROSITE" id="PS50158">
    <property type="entry name" value="ZF_CCHC"/>
    <property type="match status" value="1"/>
</dbReference>
<reference evidence="4" key="1">
    <citation type="journal article" date="2014" name="Nat. Genet.">
        <title>The genome of the stress-tolerant wild tomato species Solanum pennellii.</title>
        <authorList>
            <person name="Bolger A."/>
            <person name="Scossa F."/>
            <person name="Bolger M.E."/>
            <person name="Lanz C."/>
            <person name="Maumus F."/>
            <person name="Tohge T."/>
            <person name="Quesneville H."/>
            <person name="Alseekh S."/>
            <person name="Sorensen I."/>
            <person name="Lichtenstein G."/>
            <person name="Fich E.A."/>
            <person name="Conte M."/>
            <person name="Keller H."/>
            <person name="Schneeberger K."/>
            <person name="Schwacke R."/>
            <person name="Ofner I."/>
            <person name="Vrebalov J."/>
            <person name="Xu Y."/>
            <person name="Osorio S."/>
            <person name="Aflitos S.A."/>
            <person name="Schijlen E."/>
            <person name="Jimenez-Gomez J.M."/>
            <person name="Ryngajllo M."/>
            <person name="Kimura S."/>
            <person name="Kumar R."/>
            <person name="Koenig D."/>
            <person name="Headland L.R."/>
            <person name="Maloof J.N."/>
            <person name="Sinha N."/>
            <person name="van Ham R.C."/>
            <person name="Lankhorst R.K."/>
            <person name="Mao L."/>
            <person name="Vogel A."/>
            <person name="Arsova B."/>
            <person name="Panstruga R."/>
            <person name="Fei Z."/>
            <person name="Rose J.K."/>
            <person name="Zamir D."/>
            <person name="Carrari F."/>
            <person name="Giovannoni J.J."/>
            <person name="Weigel D."/>
            <person name="Usadel B."/>
            <person name="Fernie A.R."/>
        </authorList>
    </citation>
    <scope>NUCLEOTIDE SEQUENCE [LARGE SCALE GENOMIC DNA]</scope>
    <source>
        <strain evidence="4">cv. LA0716</strain>
    </source>
</reference>
<dbReference type="GeneID" id="107001280"/>
<evidence type="ECO:0000313" key="4">
    <source>
        <dbReference type="Proteomes" id="UP000694930"/>
    </source>
</evidence>
<feature type="domain" description="CCHC-type" evidence="3">
    <location>
        <begin position="248"/>
        <end position="261"/>
    </location>
</feature>
<keyword evidence="1" id="KW-0862">Zinc</keyword>
<evidence type="ECO:0000256" key="2">
    <source>
        <dbReference type="SAM" id="MobiDB-lite"/>
    </source>
</evidence>
<keyword evidence="4" id="KW-1185">Reference proteome</keyword>
<dbReference type="RefSeq" id="XP_015054877.1">
    <property type="nucleotide sequence ID" value="XM_015199391.1"/>
</dbReference>
<sequence>MAPRRWEEEGVHEEVPQGNEVSVVPPDMTNGEIRESLFALARVIKTHVTRGVEPIVDALGSTMTSRLGYFLRMNPPLFLGSKVGKNPQEFLHGVYKVLSSMGVTSRDNEELALYQLTEVSQVWYTQGNDKSLVESGPIEWEEFERAFLGKYFLHVRRKVKIGRFIDLFQGKGNVEESKLSKSARILRRSSSSDQSQPRFKNRALTQDGPSSPKVKLEKGSGSQGGKTTCVTCRKSHLVKRQVGTGNFFECGKKGHQRRDCPIFANRRKEGQASSS</sequence>
<evidence type="ECO:0000256" key="1">
    <source>
        <dbReference type="PROSITE-ProRule" id="PRU00047"/>
    </source>
</evidence>
<keyword evidence="1" id="KW-0863">Zinc-finger</keyword>
<organism evidence="4 5">
    <name type="scientific">Solanum pennellii</name>
    <name type="common">Tomato</name>
    <name type="synonym">Lycopersicon pennellii</name>
    <dbReference type="NCBI Taxonomy" id="28526"/>
    <lineage>
        <taxon>Eukaryota</taxon>
        <taxon>Viridiplantae</taxon>
        <taxon>Streptophyta</taxon>
        <taxon>Embryophyta</taxon>
        <taxon>Tracheophyta</taxon>
        <taxon>Spermatophyta</taxon>
        <taxon>Magnoliopsida</taxon>
        <taxon>eudicotyledons</taxon>
        <taxon>Gunneridae</taxon>
        <taxon>Pentapetalae</taxon>
        <taxon>asterids</taxon>
        <taxon>lamiids</taxon>
        <taxon>Solanales</taxon>
        <taxon>Solanaceae</taxon>
        <taxon>Solanoideae</taxon>
        <taxon>Solaneae</taxon>
        <taxon>Solanum</taxon>
        <taxon>Solanum subgen. Lycopersicon</taxon>
    </lineage>
</organism>
<gene>
    <name evidence="5" type="primary">LOC107001280</name>
</gene>
<feature type="region of interest" description="Disordered" evidence="2">
    <location>
        <begin position="185"/>
        <end position="226"/>
    </location>
</feature>
<keyword evidence="1" id="KW-0479">Metal-binding</keyword>
<evidence type="ECO:0000259" key="3">
    <source>
        <dbReference type="PROSITE" id="PS50158"/>
    </source>
</evidence>
<reference evidence="5" key="2">
    <citation type="submission" date="2025-08" db="UniProtKB">
        <authorList>
            <consortium name="RefSeq"/>
        </authorList>
    </citation>
    <scope>IDENTIFICATION</scope>
</reference>
<evidence type="ECO:0000313" key="5">
    <source>
        <dbReference type="RefSeq" id="XP_015054877.1"/>
    </source>
</evidence>
<dbReference type="Proteomes" id="UP000694930">
    <property type="component" value="Chromosome 10"/>
</dbReference>
<dbReference type="InterPro" id="IPR001878">
    <property type="entry name" value="Znf_CCHC"/>
</dbReference>
<accession>A0ABM1FCF8</accession>
<protein>
    <submittedName>
        <fullName evidence="5">Uncharacterized protein LOC107001280</fullName>
    </submittedName>
</protein>
<name>A0ABM1FCF8_SOLPN</name>
<proteinExistence type="predicted"/>